<sequence>KQETKMALSQRLFSDALRDMQRAMAVFDQPLFSPMFNSEVSPFFGNQGNRGHNSNNNSVFGRYPATDIIEKPEFYELHAEIPGYDKKDIKIEVNDGRTLILSGTMKKEHHEGPALEEEQKAQENKASSTASGADGATAEGQQVVQKKDQDSQVAQYNNSPKWWVNERVAGSFTRSFNFPNPIDAEQIKASYQDGILKVIIPKSNKNQSRFVNIE</sequence>
<reference evidence="6 7" key="1">
    <citation type="journal article" date="2018" name="G3 (Bethesda)">
        <title>Phylogenetic and Phylogenomic Definition of Rhizopus Species.</title>
        <authorList>
            <person name="Gryganskyi A.P."/>
            <person name="Golan J."/>
            <person name="Dolatabadi S."/>
            <person name="Mondo S."/>
            <person name="Robb S."/>
            <person name="Idnurm A."/>
            <person name="Muszewska A."/>
            <person name="Steczkiewicz K."/>
            <person name="Masonjones S."/>
            <person name="Liao H.L."/>
            <person name="Gajdeczka M.T."/>
            <person name="Anike F."/>
            <person name="Vuek A."/>
            <person name="Anishchenko I.M."/>
            <person name="Voigt K."/>
            <person name="de Hoog G.S."/>
            <person name="Smith M.E."/>
            <person name="Heitman J."/>
            <person name="Vilgalys R."/>
            <person name="Stajich J.E."/>
        </authorList>
    </citation>
    <scope>NUCLEOTIDE SEQUENCE [LARGE SCALE GENOMIC DNA]</scope>
    <source>
        <strain evidence="6 7">LSU 92-RS-03</strain>
    </source>
</reference>
<feature type="domain" description="SHSP" evidence="5">
    <location>
        <begin position="57"/>
        <end position="214"/>
    </location>
</feature>
<comment type="caution">
    <text evidence="6">The sequence shown here is derived from an EMBL/GenBank/DDBJ whole genome shotgun (WGS) entry which is preliminary data.</text>
</comment>
<dbReference type="Pfam" id="PF00011">
    <property type="entry name" value="HSP20"/>
    <property type="match status" value="2"/>
</dbReference>
<evidence type="ECO:0000313" key="7">
    <source>
        <dbReference type="Proteomes" id="UP000253551"/>
    </source>
</evidence>
<feature type="compositionally biased region" description="Basic and acidic residues" evidence="4">
    <location>
        <begin position="105"/>
        <end position="123"/>
    </location>
</feature>
<dbReference type="InterPro" id="IPR008978">
    <property type="entry name" value="HSP20-like_chaperone"/>
</dbReference>
<dbReference type="Proteomes" id="UP000253551">
    <property type="component" value="Unassembled WGS sequence"/>
</dbReference>
<dbReference type="OrthoDB" id="1431247at2759"/>
<dbReference type="InterPro" id="IPR031107">
    <property type="entry name" value="Small_HSP"/>
</dbReference>
<dbReference type="SUPFAM" id="SSF49764">
    <property type="entry name" value="HSP20-like chaperones"/>
    <property type="match status" value="1"/>
</dbReference>
<keyword evidence="1" id="KW-0346">Stress response</keyword>
<evidence type="ECO:0000256" key="2">
    <source>
        <dbReference type="PROSITE-ProRule" id="PRU00285"/>
    </source>
</evidence>
<dbReference type="EMBL" id="PJQM01007874">
    <property type="protein sequence ID" value="RCH77630.1"/>
    <property type="molecule type" value="Genomic_DNA"/>
</dbReference>
<protein>
    <recommendedName>
        <fullName evidence="5">SHSP domain-containing protein</fullName>
    </recommendedName>
</protein>
<feature type="region of interest" description="Disordered" evidence="4">
    <location>
        <begin position="104"/>
        <end position="155"/>
    </location>
</feature>
<dbReference type="Gene3D" id="2.60.40.790">
    <property type="match status" value="1"/>
</dbReference>
<proteinExistence type="inferred from homology"/>
<evidence type="ECO:0000256" key="3">
    <source>
        <dbReference type="RuleBase" id="RU003616"/>
    </source>
</evidence>
<accession>A0A367IIZ5</accession>
<evidence type="ECO:0000313" key="6">
    <source>
        <dbReference type="EMBL" id="RCH77630.1"/>
    </source>
</evidence>
<evidence type="ECO:0000256" key="4">
    <source>
        <dbReference type="SAM" id="MobiDB-lite"/>
    </source>
</evidence>
<comment type="similarity">
    <text evidence="2 3">Belongs to the small heat shock protein (HSP20) family.</text>
</comment>
<feature type="compositionally biased region" description="Low complexity" evidence="4">
    <location>
        <begin position="126"/>
        <end position="144"/>
    </location>
</feature>
<evidence type="ECO:0000259" key="5">
    <source>
        <dbReference type="PROSITE" id="PS01031"/>
    </source>
</evidence>
<keyword evidence="7" id="KW-1185">Reference proteome</keyword>
<gene>
    <name evidence="6" type="ORF">CU098_004125</name>
</gene>
<dbReference type="AlphaFoldDB" id="A0A367IIZ5"/>
<evidence type="ECO:0000256" key="1">
    <source>
        <dbReference type="ARBA" id="ARBA00023016"/>
    </source>
</evidence>
<name>A0A367IIZ5_RHIST</name>
<dbReference type="PROSITE" id="PS01031">
    <property type="entry name" value="SHSP"/>
    <property type="match status" value="1"/>
</dbReference>
<dbReference type="STRING" id="4846.A0A367IIZ5"/>
<feature type="non-terminal residue" evidence="6">
    <location>
        <position position="1"/>
    </location>
</feature>
<dbReference type="PANTHER" id="PTHR11527">
    <property type="entry name" value="HEAT-SHOCK PROTEIN 20 FAMILY MEMBER"/>
    <property type="match status" value="1"/>
</dbReference>
<organism evidence="6 7">
    <name type="scientific">Rhizopus stolonifer</name>
    <name type="common">Rhizopus nigricans</name>
    <dbReference type="NCBI Taxonomy" id="4846"/>
    <lineage>
        <taxon>Eukaryota</taxon>
        <taxon>Fungi</taxon>
        <taxon>Fungi incertae sedis</taxon>
        <taxon>Mucoromycota</taxon>
        <taxon>Mucoromycotina</taxon>
        <taxon>Mucoromycetes</taxon>
        <taxon>Mucorales</taxon>
        <taxon>Mucorineae</taxon>
        <taxon>Rhizopodaceae</taxon>
        <taxon>Rhizopus</taxon>
    </lineage>
</organism>
<dbReference type="InterPro" id="IPR002068">
    <property type="entry name" value="A-crystallin/Hsp20_dom"/>
</dbReference>
<dbReference type="CDD" id="cd06464">
    <property type="entry name" value="ACD_sHsps-like"/>
    <property type="match status" value="1"/>
</dbReference>